<evidence type="ECO:0000313" key="2">
    <source>
        <dbReference type="EMBL" id="CEH13933.1"/>
    </source>
</evidence>
<reference evidence="2 3" key="1">
    <citation type="submission" date="2014-09" db="EMBL/GenBank/DDBJ databases">
        <authorList>
            <person name="Magalhaes I.L.F."/>
            <person name="Oliveira U."/>
            <person name="Santos F.R."/>
            <person name="Vidigal T.H.D.A."/>
            <person name="Brescovit A.D."/>
            <person name="Santos A.J."/>
        </authorList>
    </citation>
    <scope>NUCLEOTIDE SEQUENCE [LARGE SCALE GENOMIC DNA]</scope>
</reference>
<name>A0A0P1BCW4_9BASI</name>
<evidence type="ECO:0000256" key="1">
    <source>
        <dbReference type="SAM" id="MobiDB-lite"/>
    </source>
</evidence>
<dbReference type="AlphaFoldDB" id="A0A0P1BCW4"/>
<feature type="compositionally biased region" description="Basic and acidic residues" evidence="1">
    <location>
        <begin position="11"/>
        <end position="27"/>
    </location>
</feature>
<feature type="compositionally biased region" description="Polar residues" evidence="1">
    <location>
        <begin position="53"/>
        <end position="70"/>
    </location>
</feature>
<proteinExistence type="predicted"/>
<dbReference type="Proteomes" id="UP000054845">
    <property type="component" value="Unassembled WGS sequence"/>
</dbReference>
<keyword evidence="3" id="KW-1185">Reference proteome</keyword>
<protein>
    <submittedName>
        <fullName evidence="2">Uncharacterized protein</fullName>
    </submittedName>
</protein>
<organism evidence="2 3">
    <name type="scientific">Ceraceosorus bombacis</name>
    <dbReference type="NCBI Taxonomy" id="401625"/>
    <lineage>
        <taxon>Eukaryota</taxon>
        <taxon>Fungi</taxon>
        <taxon>Dikarya</taxon>
        <taxon>Basidiomycota</taxon>
        <taxon>Ustilaginomycotina</taxon>
        <taxon>Exobasidiomycetes</taxon>
        <taxon>Ceraceosorales</taxon>
        <taxon>Ceraceosoraceae</taxon>
        <taxon>Ceraceosorus</taxon>
    </lineage>
</organism>
<sequence length="76" mass="8273">MNGTRLPSGRRLPEERPLTRPKPHADGRSFSWAHAESAPQLLLRRRAALDDQGGNTKSSDGTLHEASTASHMVCAI</sequence>
<accession>A0A0P1BCW4</accession>
<feature type="region of interest" description="Disordered" evidence="1">
    <location>
        <begin position="1"/>
        <end position="31"/>
    </location>
</feature>
<feature type="region of interest" description="Disordered" evidence="1">
    <location>
        <begin position="48"/>
        <end position="76"/>
    </location>
</feature>
<dbReference type="EMBL" id="CCYA01000238">
    <property type="protein sequence ID" value="CEH13933.1"/>
    <property type="molecule type" value="Genomic_DNA"/>
</dbReference>
<evidence type="ECO:0000313" key="3">
    <source>
        <dbReference type="Proteomes" id="UP000054845"/>
    </source>
</evidence>